<dbReference type="GO" id="GO:0006094">
    <property type="term" value="P:gluconeogenesis"/>
    <property type="evidence" value="ECO:0007669"/>
    <property type="project" value="TreeGrafter"/>
</dbReference>
<dbReference type="PRINTS" id="PR00477">
    <property type="entry name" value="PHGLYCKINASE"/>
</dbReference>
<dbReference type="Gene3D" id="3.40.50.1260">
    <property type="entry name" value="Phosphoglycerate kinase, N-terminal domain"/>
    <property type="match status" value="2"/>
</dbReference>
<dbReference type="GO" id="GO:0005829">
    <property type="term" value="C:cytosol"/>
    <property type="evidence" value="ECO:0007669"/>
    <property type="project" value="TreeGrafter"/>
</dbReference>
<dbReference type="InterPro" id="IPR015824">
    <property type="entry name" value="Phosphoglycerate_kinase_N"/>
</dbReference>
<dbReference type="STRING" id="1798507.A3A34_01720"/>
<dbReference type="GO" id="GO:0006096">
    <property type="term" value="P:glycolytic process"/>
    <property type="evidence" value="ECO:0007669"/>
    <property type="project" value="InterPro"/>
</dbReference>
<dbReference type="AlphaFoldDB" id="A0A1F6ERF2"/>
<keyword evidence="4" id="KW-0547">Nucleotide-binding</keyword>
<evidence type="ECO:0000313" key="9">
    <source>
        <dbReference type="EMBL" id="OGG76189.1"/>
    </source>
</evidence>
<comment type="catalytic activity">
    <reaction evidence="1 8">
        <text>(2R)-3-phosphoglycerate + ATP = (2R)-3-phospho-glyceroyl phosphate + ADP</text>
        <dbReference type="Rhea" id="RHEA:14801"/>
        <dbReference type="ChEBI" id="CHEBI:30616"/>
        <dbReference type="ChEBI" id="CHEBI:57604"/>
        <dbReference type="ChEBI" id="CHEBI:58272"/>
        <dbReference type="ChEBI" id="CHEBI:456216"/>
        <dbReference type="EC" id="2.7.2.3"/>
    </reaction>
</comment>
<protein>
    <recommendedName>
        <fullName evidence="2 8">Phosphoglycerate kinase</fullName>
        <ecNumber evidence="2 8">2.7.2.3</ecNumber>
    </recommendedName>
</protein>
<feature type="binding site" evidence="7">
    <location>
        <position position="306"/>
    </location>
    <ligand>
        <name>ATP</name>
        <dbReference type="ChEBI" id="CHEBI:30616"/>
    </ligand>
</feature>
<evidence type="ECO:0000256" key="7">
    <source>
        <dbReference type="PIRSR" id="PIRSR000724-2"/>
    </source>
</evidence>
<dbReference type="PANTHER" id="PTHR11406:SF23">
    <property type="entry name" value="PHOSPHOGLYCERATE KINASE 1, CHLOROPLASTIC-RELATED"/>
    <property type="match status" value="1"/>
</dbReference>
<organism evidence="9 10">
    <name type="scientific">Candidatus Kaiserbacteria bacterium RIFCSPLOWO2_01_FULL_50_24</name>
    <dbReference type="NCBI Taxonomy" id="1798507"/>
    <lineage>
        <taxon>Bacteria</taxon>
        <taxon>Candidatus Kaiseribacteriota</taxon>
    </lineage>
</organism>
<dbReference type="GO" id="GO:0005524">
    <property type="term" value="F:ATP binding"/>
    <property type="evidence" value="ECO:0007669"/>
    <property type="project" value="UniProtKB-KW"/>
</dbReference>
<evidence type="ECO:0000256" key="4">
    <source>
        <dbReference type="ARBA" id="ARBA00022741"/>
    </source>
</evidence>
<sequence length="374" mass="40466">MRYVNELPAERLHGKRVLVRAGFDVALTDGEVSEVFRIEKGLPTLKLLKDAGARVVILSHIGRKPEDTNAPVARALKKFLPVIYVPDISGTQARAAVEAMKEGDVLLLENLRRDEREVANDGLFAGELAQLGDLYVNDAFSNSHREHASMVRLPKLLPSYAGLLLRDEVEHLAKALKPPRPSLAIIGGAKFETKDPVIQLFLQSYDDVCVVGAIANDVLKARGFPVGRSRVSEHAPDEKVANHPRLLAPDDVVVERLDGQVLTKKPRAVLEDDLIADIGPESVAELAPLIEKAKFILWNGPTGIFEHGFNAQTQTIAEFISKSGAEKIIGGGDTIAAIEKAGVPLKNLGFVSTGGGAMLEYLLKRTLPAIKALG</sequence>
<gene>
    <name evidence="9" type="ORF">A3A34_01720</name>
</gene>
<dbReference type="Proteomes" id="UP000178587">
    <property type="component" value="Unassembled WGS sequence"/>
</dbReference>
<comment type="similarity">
    <text evidence="8">Belongs to the phosphoglycerate kinase family.</text>
</comment>
<proteinExistence type="inferred from homology"/>
<reference evidence="9 10" key="1">
    <citation type="journal article" date="2016" name="Nat. Commun.">
        <title>Thousands of microbial genomes shed light on interconnected biogeochemical processes in an aquifer system.</title>
        <authorList>
            <person name="Anantharaman K."/>
            <person name="Brown C.T."/>
            <person name="Hug L.A."/>
            <person name="Sharon I."/>
            <person name="Castelle C.J."/>
            <person name="Probst A.J."/>
            <person name="Thomas B.C."/>
            <person name="Singh A."/>
            <person name="Wilkins M.J."/>
            <person name="Karaoz U."/>
            <person name="Brodie E.L."/>
            <person name="Williams K.H."/>
            <person name="Hubbard S.S."/>
            <person name="Banfield J.F."/>
        </authorList>
    </citation>
    <scope>NUCLEOTIDE SEQUENCE [LARGE SCALE GENOMIC DNA]</scope>
</reference>
<dbReference type="GO" id="GO:0004618">
    <property type="term" value="F:phosphoglycerate kinase activity"/>
    <property type="evidence" value="ECO:0007669"/>
    <property type="project" value="UniProtKB-EC"/>
</dbReference>
<dbReference type="SUPFAM" id="SSF53748">
    <property type="entry name" value="Phosphoglycerate kinase"/>
    <property type="match status" value="1"/>
</dbReference>
<evidence type="ECO:0000256" key="8">
    <source>
        <dbReference type="RuleBase" id="RU000532"/>
    </source>
</evidence>
<evidence type="ECO:0000256" key="5">
    <source>
        <dbReference type="ARBA" id="ARBA00022777"/>
    </source>
</evidence>
<keyword evidence="3 8" id="KW-0808">Transferase</keyword>
<keyword evidence="6 7" id="KW-0067">ATP-binding</keyword>
<dbReference type="PIRSF" id="PIRSF000724">
    <property type="entry name" value="Pgk"/>
    <property type="match status" value="1"/>
</dbReference>
<comment type="caution">
    <text evidence="9">The sequence shown here is derived from an EMBL/GenBank/DDBJ whole genome shotgun (WGS) entry which is preliminary data.</text>
</comment>
<evidence type="ECO:0000256" key="6">
    <source>
        <dbReference type="ARBA" id="ARBA00022840"/>
    </source>
</evidence>
<evidence type="ECO:0000313" key="10">
    <source>
        <dbReference type="Proteomes" id="UP000178587"/>
    </source>
</evidence>
<accession>A0A1F6ERF2</accession>
<feature type="binding site" evidence="7">
    <location>
        <begin position="331"/>
        <end position="334"/>
    </location>
    <ligand>
        <name>ATP</name>
        <dbReference type="ChEBI" id="CHEBI:30616"/>
    </ligand>
</feature>
<dbReference type="EMBL" id="MFLU01000002">
    <property type="protein sequence ID" value="OGG76189.1"/>
    <property type="molecule type" value="Genomic_DNA"/>
</dbReference>
<evidence type="ECO:0000256" key="2">
    <source>
        <dbReference type="ARBA" id="ARBA00013061"/>
    </source>
</evidence>
<dbReference type="InterPro" id="IPR001576">
    <property type="entry name" value="Phosphoglycerate_kinase"/>
</dbReference>
<dbReference type="EC" id="2.7.2.3" evidence="2 8"/>
<evidence type="ECO:0000256" key="3">
    <source>
        <dbReference type="ARBA" id="ARBA00022679"/>
    </source>
</evidence>
<feature type="binding site" evidence="7">
    <location>
        <position position="194"/>
    </location>
    <ligand>
        <name>ATP</name>
        <dbReference type="ChEBI" id="CHEBI:30616"/>
    </ligand>
</feature>
<dbReference type="Pfam" id="PF00162">
    <property type="entry name" value="PGK"/>
    <property type="match status" value="1"/>
</dbReference>
<dbReference type="GO" id="GO:0043531">
    <property type="term" value="F:ADP binding"/>
    <property type="evidence" value="ECO:0007669"/>
    <property type="project" value="TreeGrafter"/>
</dbReference>
<evidence type="ECO:0000256" key="1">
    <source>
        <dbReference type="ARBA" id="ARBA00000642"/>
    </source>
</evidence>
<dbReference type="InterPro" id="IPR036043">
    <property type="entry name" value="Phosphoglycerate_kinase_sf"/>
</dbReference>
<dbReference type="PANTHER" id="PTHR11406">
    <property type="entry name" value="PHOSPHOGLYCERATE KINASE"/>
    <property type="match status" value="1"/>
</dbReference>
<keyword evidence="5 8" id="KW-0418">Kinase</keyword>
<name>A0A1F6ERF2_9BACT</name>